<dbReference type="EMBL" id="CM017618">
    <property type="protein sequence ID" value="TYI11905.1"/>
    <property type="molecule type" value="Genomic_DNA"/>
</dbReference>
<evidence type="ECO:0008006" key="3">
    <source>
        <dbReference type="Google" id="ProtNLM"/>
    </source>
</evidence>
<accession>A0A5D2P973</accession>
<evidence type="ECO:0000313" key="2">
    <source>
        <dbReference type="Proteomes" id="UP000322667"/>
    </source>
</evidence>
<organism evidence="1 2">
    <name type="scientific">Gossypium tomentosum</name>
    <name type="common">Hawaiian cotton</name>
    <name type="synonym">Gossypium sandvicense</name>
    <dbReference type="NCBI Taxonomy" id="34277"/>
    <lineage>
        <taxon>Eukaryota</taxon>
        <taxon>Viridiplantae</taxon>
        <taxon>Streptophyta</taxon>
        <taxon>Embryophyta</taxon>
        <taxon>Tracheophyta</taxon>
        <taxon>Spermatophyta</taxon>
        <taxon>Magnoliopsida</taxon>
        <taxon>eudicotyledons</taxon>
        <taxon>Gunneridae</taxon>
        <taxon>Pentapetalae</taxon>
        <taxon>rosids</taxon>
        <taxon>malvids</taxon>
        <taxon>Malvales</taxon>
        <taxon>Malvaceae</taxon>
        <taxon>Malvoideae</taxon>
        <taxon>Gossypium</taxon>
    </lineage>
</organism>
<name>A0A5D2P973_GOSTO</name>
<gene>
    <name evidence="1" type="ORF">ES332_A09G238900v1</name>
</gene>
<protein>
    <recommendedName>
        <fullName evidence="3">Reverse transcriptase domain-containing protein</fullName>
    </recommendedName>
</protein>
<keyword evidence="2" id="KW-1185">Reference proteome</keyword>
<sequence>MKFGIGYPTLNFNFLTINPSRGIRQRDHLSPYLFILCMEFLHLQILHAIDQKEWQLIRASRSGLSFSNSIHKLNAVPSREGICH</sequence>
<dbReference type="Proteomes" id="UP000322667">
    <property type="component" value="Chromosome A09"/>
</dbReference>
<dbReference type="AlphaFoldDB" id="A0A5D2P973"/>
<reference evidence="1 2" key="1">
    <citation type="submission" date="2019-07" db="EMBL/GenBank/DDBJ databases">
        <title>WGS assembly of Gossypium tomentosum.</title>
        <authorList>
            <person name="Chen Z.J."/>
            <person name="Sreedasyam A."/>
            <person name="Ando A."/>
            <person name="Song Q."/>
            <person name="De L."/>
            <person name="Hulse-Kemp A."/>
            <person name="Ding M."/>
            <person name="Ye W."/>
            <person name="Kirkbride R."/>
            <person name="Jenkins J."/>
            <person name="Plott C."/>
            <person name="Lovell J."/>
            <person name="Lin Y.-M."/>
            <person name="Vaughn R."/>
            <person name="Liu B."/>
            <person name="Li W."/>
            <person name="Simpson S."/>
            <person name="Scheffler B."/>
            <person name="Saski C."/>
            <person name="Grover C."/>
            <person name="Hu G."/>
            <person name="Conover J."/>
            <person name="Carlson J."/>
            <person name="Shu S."/>
            <person name="Boston L."/>
            <person name="Williams M."/>
            <person name="Peterson D."/>
            <person name="Mcgee K."/>
            <person name="Jones D."/>
            <person name="Wendel J."/>
            <person name="Stelly D."/>
            <person name="Grimwood J."/>
            <person name="Schmutz J."/>
        </authorList>
    </citation>
    <scope>NUCLEOTIDE SEQUENCE [LARGE SCALE GENOMIC DNA]</scope>
    <source>
        <strain evidence="1">7179.01</strain>
    </source>
</reference>
<proteinExistence type="predicted"/>
<evidence type="ECO:0000313" key="1">
    <source>
        <dbReference type="EMBL" id="TYI11905.1"/>
    </source>
</evidence>